<dbReference type="Proteomes" id="UP000006054">
    <property type="component" value="Chromosome"/>
</dbReference>
<keyword evidence="5" id="KW-1185">Reference proteome</keyword>
<dbReference type="InterPro" id="IPR004441">
    <property type="entry name" value="rRNA_MeTrfase_TrmH"/>
</dbReference>
<dbReference type="KEGG" id="fli:Fleli_3591"/>
<evidence type="ECO:0000259" key="3">
    <source>
        <dbReference type="Pfam" id="PF00588"/>
    </source>
</evidence>
<accession>I4APM4</accession>
<dbReference type="GO" id="GO:0032259">
    <property type="term" value="P:methylation"/>
    <property type="evidence" value="ECO:0007669"/>
    <property type="project" value="UniProtKB-KW"/>
</dbReference>
<dbReference type="OrthoDB" id="9795352at2"/>
<dbReference type="SUPFAM" id="SSF75217">
    <property type="entry name" value="alpha/beta knot"/>
    <property type="match status" value="1"/>
</dbReference>
<dbReference type="PANTHER" id="PTHR46429">
    <property type="entry name" value="23S RRNA (GUANOSINE-2'-O-)-METHYLTRANSFERASE RLMB"/>
    <property type="match status" value="1"/>
</dbReference>
<evidence type="ECO:0000313" key="4">
    <source>
        <dbReference type="EMBL" id="AFM05909.1"/>
    </source>
</evidence>
<dbReference type="InterPro" id="IPR001537">
    <property type="entry name" value="SpoU_MeTrfase"/>
</dbReference>
<reference evidence="5" key="1">
    <citation type="submission" date="2012-06" db="EMBL/GenBank/DDBJ databases">
        <title>The complete genome of Flexibacter litoralis DSM 6794.</title>
        <authorList>
            <person name="Lucas S."/>
            <person name="Copeland A."/>
            <person name="Lapidus A."/>
            <person name="Glavina del Rio T."/>
            <person name="Dalin E."/>
            <person name="Tice H."/>
            <person name="Bruce D."/>
            <person name="Goodwin L."/>
            <person name="Pitluck S."/>
            <person name="Peters L."/>
            <person name="Ovchinnikova G."/>
            <person name="Lu M."/>
            <person name="Kyrpides N."/>
            <person name="Mavromatis K."/>
            <person name="Ivanova N."/>
            <person name="Brettin T."/>
            <person name="Detter J.C."/>
            <person name="Han C."/>
            <person name="Larimer F."/>
            <person name="Land M."/>
            <person name="Hauser L."/>
            <person name="Markowitz V."/>
            <person name="Cheng J.-F."/>
            <person name="Hugenholtz P."/>
            <person name="Woyke T."/>
            <person name="Wu D."/>
            <person name="Spring S."/>
            <person name="Lang E."/>
            <person name="Kopitz M."/>
            <person name="Brambilla E."/>
            <person name="Klenk H.-P."/>
            <person name="Eisen J.A."/>
        </authorList>
    </citation>
    <scope>NUCLEOTIDE SEQUENCE [LARGE SCALE GENOMIC DNA]</scope>
    <source>
        <strain evidence="5">ATCC 23117 / DSM 6794 / NBRC 15988 / NCIMB 1366 / Sio-4</strain>
    </source>
</reference>
<name>I4APM4_BERLS</name>
<protein>
    <submittedName>
        <fullName evidence="4">rRNA methylase</fullName>
    </submittedName>
</protein>
<dbReference type="GO" id="GO:0005829">
    <property type="term" value="C:cytosol"/>
    <property type="evidence" value="ECO:0007669"/>
    <property type="project" value="TreeGrafter"/>
</dbReference>
<dbReference type="RefSeq" id="WP_014799334.1">
    <property type="nucleotide sequence ID" value="NC_018018.1"/>
</dbReference>
<dbReference type="eggNOG" id="COG0566">
    <property type="taxonomic scope" value="Bacteria"/>
</dbReference>
<keyword evidence="1 4" id="KW-0489">Methyltransferase</keyword>
<dbReference type="PANTHER" id="PTHR46429:SF1">
    <property type="entry name" value="23S RRNA (GUANOSINE-2'-O-)-METHYLTRANSFERASE RLMB"/>
    <property type="match status" value="1"/>
</dbReference>
<dbReference type="GO" id="GO:0003723">
    <property type="term" value="F:RNA binding"/>
    <property type="evidence" value="ECO:0007669"/>
    <property type="project" value="InterPro"/>
</dbReference>
<dbReference type="Pfam" id="PF00588">
    <property type="entry name" value="SpoU_methylase"/>
    <property type="match status" value="1"/>
</dbReference>
<dbReference type="Gene3D" id="3.40.1280.10">
    <property type="match status" value="1"/>
</dbReference>
<dbReference type="HOGENOM" id="CLU_021322_4_3_10"/>
<dbReference type="STRING" id="880071.Fleli_3591"/>
<proteinExistence type="predicted"/>
<evidence type="ECO:0000313" key="5">
    <source>
        <dbReference type="Proteomes" id="UP000006054"/>
    </source>
</evidence>
<evidence type="ECO:0000256" key="1">
    <source>
        <dbReference type="ARBA" id="ARBA00022603"/>
    </source>
</evidence>
<gene>
    <name evidence="4" type="ordered locus">Fleli_3591</name>
</gene>
<dbReference type="InterPro" id="IPR029026">
    <property type="entry name" value="tRNA_m1G_MTases_N"/>
</dbReference>
<dbReference type="InterPro" id="IPR029028">
    <property type="entry name" value="Alpha/beta_knot_MTases"/>
</dbReference>
<dbReference type="AlphaFoldDB" id="I4APM4"/>
<keyword evidence="2" id="KW-0808">Transferase</keyword>
<dbReference type="GO" id="GO:0006396">
    <property type="term" value="P:RNA processing"/>
    <property type="evidence" value="ECO:0007669"/>
    <property type="project" value="InterPro"/>
</dbReference>
<feature type="domain" description="tRNA/rRNA methyltransferase SpoU type" evidence="3">
    <location>
        <begin position="25"/>
        <end position="168"/>
    </location>
</feature>
<dbReference type="EMBL" id="CP003345">
    <property type="protein sequence ID" value="AFM05909.1"/>
    <property type="molecule type" value="Genomic_DNA"/>
</dbReference>
<dbReference type="PATRIC" id="fig|880071.3.peg.3597"/>
<dbReference type="CDD" id="cd18097">
    <property type="entry name" value="SpoU-like"/>
    <property type="match status" value="1"/>
</dbReference>
<sequence>MKQLSLENLNRIGIEEFKEQKKQPIVIILDNVRSAHNVGAAFRTADAFSIEKIALCGITAKPPHREIQKTALGATESVEWEYFDTTNEAIDTLRKQGYSIFAIEQTTESQKLNTFLPKKETKYGFVFGNEAFGVDAEVLQNCDSALEIPQFGTKHSLNVSVSLGIILWHCTEKMNIFS</sequence>
<dbReference type="GO" id="GO:0008173">
    <property type="term" value="F:RNA methyltransferase activity"/>
    <property type="evidence" value="ECO:0007669"/>
    <property type="project" value="InterPro"/>
</dbReference>
<organism evidence="4 5">
    <name type="scientific">Bernardetia litoralis (strain ATCC 23117 / DSM 6794 / NBRC 15988 / NCIMB 1366 / Fx l1 / Sio-4)</name>
    <name type="common">Flexibacter litoralis</name>
    <dbReference type="NCBI Taxonomy" id="880071"/>
    <lineage>
        <taxon>Bacteria</taxon>
        <taxon>Pseudomonadati</taxon>
        <taxon>Bacteroidota</taxon>
        <taxon>Cytophagia</taxon>
        <taxon>Cytophagales</taxon>
        <taxon>Bernardetiaceae</taxon>
        <taxon>Bernardetia</taxon>
    </lineage>
</organism>
<evidence type="ECO:0000256" key="2">
    <source>
        <dbReference type="ARBA" id="ARBA00022679"/>
    </source>
</evidence>